<dbReference type="Gene3D" id="3.90.1860.10">
    <property type="entry name" value="tRNA-splicing ligase RtcB"/>
    <property type="match status" value="1"/>
</dbReference>
<accession>A0A0F9LXF1</accession>
<dbReference type="InterPro" id="IPR036025">
    <property type="entry name" value="RtcB-like_sf"/>
</dbReference>
<organism evidence="11">
    <name type="scientific">marine sediment metagenome</name>
    <dbReference type="NCBI Taxonomy" id="412755"/>
    <lineage>
        <taxon>unclassified sequences</taxon>
        <taxon>metagenomes</taxon>
        <taxon>ecological metagenomes</taxon>
    </lineage>
</organism>
<evidence type="ECO:0000256" key="8">
    <source>
        <dbReference type="ARBA" id="ARBA00023211"/>
    </source>
</evidence>
<name>A0A0F9LXF1_9ZZZZ</name>
<reference evidence="11" key="1">
    <citation type="journal article" date="2015" name="Nature">
        <title>Complex archaea that bridge the gap between prokaryotes and eukaryotes.</title>
        <authorList>
            <person name="Spang A."/>
            <person name="Saw J.H."/>
            <person name="Jorgensen S.L."/>
            <person name="Zaremba-Niedzwiedzka K."/>
            <person name="Martijn J."/>
            <person name="Lind A.E."/>
            <person name="van Eijk R."/>
            <person name="Schleper C."/>
            <person name="Guy L."/>
            <person name="Ettema T.J."/>
        </authorList>
    </citation>
    <scope>NUCLEOTIDE SEQUENCE</scope>
</reference>
<dbReference type="GO" id="GO:0006396">
    <property type="term" value="P:RNA processing"/>
    <property type="evidence" value="ECO:0007669"/>
    <property type="project" value="InterPro"/>
</dbReference>
<dbReference type="EMBL" id="LAZR01011425">
    <property type="protein sequence ID" value="KKM61752.1"/>
    <property type="molecule type" value="Genomic_DNA"/>
</dbReference>
<evidence type="ECO:0000256" key="6">
    <source>
        <dbReference type="ARBA" id="ARBA00022741"/>
    </source>
</evidence>
<dbReference type="FunFam" id="3.90.1860.10:FF:000001">
    <property type="entry name" value="tRNA-splicing ligase RtcB homolog"/>
    <property type="match status" value="1"/>
</dbReference>
<proteinExistence type="inferred from homology"/>
<evidence type="ECO:0000256" key="7">
    <source>
        <dbReference type="ARBA" id="ARBA00023134"/>
    </source>
</evidence>
<comment type="caution">
    <text evidence="11">The sequence shown here is derived from an EMBL/GenBank/DDBJ whole genome shotgun (WGS) entry which is preliminary data.</text>
</comment>
<dbReference type="InterPro" id="IPR001233">
    <property type="entry name" value="RtcB"/>
</dbReference>
<protein>
    <recommendedName>
        <fullName evidence="3">3'-phosphate/5'-hydroxy nucleic acid ligase</fullName>
        <ecNumber evidence="3">6.5.1.8</ecNumber>
    </recommendedName>
</protein>
<evidence type="ECO:0000256" key="5">
    <source>
        <dbReference type="ARBA" id="ARBA00022723"/>
    </source>
</evidence>
<evidence type="ECO:0000256" key="10">
    <source>
        <dbReference type="ARBA" id="ARBA00049514"/>
    </source>
</evidence>
<keyword evidence="4" id="KW-0436">Ligase</keyword>
<comment type="similarity">
    <text evidence="2">Belongs to the RtcB family.</text>
</comment>
<keyword evidence="6" id="KW-0547">Nucleotide-binding</keyword>
<dbReference type="AlphaFoldDB" id="A0A0F9LXF1"/>
<dbReference type="GO" id="GO:0005525">
    <property type="term" value="F:GTP binding"/>
    <property type="evidence" value="ECO:0007669"/>
    <property type="project" value="UniProtKB-KW"/>
</dbReference>
<dbReference type="SUPFAM" id="SSF103365">
    <property type="entry name" value="Hypothetical protein PH1602"/>
    <property type="match status" value="1"/>
</dbReference>
<dbReference type="GO" id="GO:0003972">
    <property type="term" value="F:RNA ligase (ATP) activity"/>
    <property type="evidence" value="ECO:0007669"/>
    <property type="project" value="TreeGrafter"/>
</dbReference>
<evidence type="ECO:0000256" key="3">
    <source>
        <dbReference type="ARBA" id="ARBA00012726"/>
    </source>
</evidence>
<dbReference type="EC" id="6.5.1.8" evidence="3"/>
<evidence type="ECO:0000313" key="11">
    <source>
        <dbReference type="EMBL" id="KKM61752.1"/>
    </source>
</evidence>
<keyword evidence="7" id="KW-0342">GTP-binding</keyword>
<evidence type="ECO:0000256" key="2">
    <source>
        <dbReference type="ARBA" id="ARBA00008071"/>
    </source>
</evidence>
<evidence type="ECO:0000256" key="9">
    <source>
        <dbReference type="ARBA" id="ARBA00047746"/>
    </source>
</evidence>
<comment type="cofactor">
    <cofactor evidence="1">
        <name>Mn(2+)</name>
        <dbReference type="ChEBI" id="CHEBI:29035"/>
    </cofactor>
</comment>
<dbReference type="PANTHER" id="PTHR11118:SF1">
    <property type="entry name" value="RNA-SPLICING LIGASE RTCB HOMOLOG"/>
    <property type="match status" value="1"/>
</dbReference>
<dbReference type="GO" id="GO:0046872">
    <property type="term" value="F:metal ion binding"/>
    <property type="evidence" value="ECO:0007669"/>
    <property type="project" value="UniProtKB-KW"/>
</dbReference>
<comment type="catalytic activity">
    <reaction evidence="9">
        <text>a 3'-end 3'-phospho-ribonucleotide-RNA + a 5'-end dephospho-ribonucleoside-RNA + GTP = a ribonucleotidyl-ribonucleotide-RNA + GMP + diphosphate</text>
        <dbReference type="Rhea" id="RHEA:68076"/>
        <dbReference type="Rhea" id="RHEA-COMP:10463"/>
        <dbReference type="Rhea" id="RHEA-COMP:13936"/>
        <dbReference type="Rhea" id="RHEA-COMP:17355"/>
        <dbReference type="ChEBI" id="CHEBI:33019"/>
        <dbReference type="ChEBI" id="CHEBI:37565"/>
        <dbReference type="ChEBI" id="CHEBI:58115"/>
        <dbReference type="ChEBI" id="CHEBI:83062"/>
        <dbReference type="ChEBI" id="CHEBI:138284"/>
        <dbReference type="ChEBI" id="CHEBI:173118"/>
        <dbReference type="EC" id="6.5.1.8"/>
    </reaction>
</comment>
<keyword evidence="8" id="KW-0464">Manganese</keyword>
<dbReference type="Pfam" id="PF01139">
    <property type="entry name" value="RtcB"/>
    <property type="match status" value="1"/>
</dbReference>
<comment type="catalytic activity">
    <reaction evidence="10">
        <text>a 3'-end 2',3'-cyclophospho-ribonucleotide-RNA + a 5'-end dephospho-ribonucleoside-RNA + GTP + H2O = a ribonucleotidyl-ribonucleotide-RNA + GMP + diphosphate + H(+)</text>
        <dbReference type="Rhea" id="RHEA:68080"/>
        <dbReference type="Rhea" id="RHEA-COMP:10464"/>
        <dbReference type="Rhea" id="RHEA-COMP:13936"/>
        <dbReference type="Rhea" id="RHEA-COMP:17355"/>
        <dbReference type="ChEBI" id="CHEBI:15377"/>
        <dbReference type="ChEBI" id="CHEBI:15378"/>
        <dbReference type="ChEBI" id="CHEBI:33019"/>
        <dbReference type="ChEBI" id="CHEBI:37565"/>
        <dbReference type="ChEBI" id="CHEBI:58115"/>
        <dbReference type="ChEBI" id="CHEBI:83064"/>
        <dbReference type="ChEBI" id="CHEBI:138284"/>
        <dbReference type="ChEBI" id="CHEBI:173118"/>
        <dbReference type="EC" id="6.5.1.8"/>
    </reaction>
</comment>
<gene>
    <name evidence="11" type="ORF">LCGC14_1528600</name>
</gene>
<keyword evidence="5" id="KW-0479">Metal-binding</keyword>
<dbReference type="PANTHER" id="PTHR11118">
    <property type="entry name" value="RNA-SPLICING LIGASE RTCB HOMOLOG"/>
    <property type="match status" value="1"/>
</dbReference>
<dbReference type="GO" id="GO:0170057">
    <property type="term" value="F:RNA ligase (GTP) activity"/>
    <property type="evidence" value="ECO:0007669"/>
    <property type="project" value="UniProtKB-EC"/>
</dbReference>
<evidence type="ECO:0000256" key="1">
    <source>
        <dbReference type="ARBA" id="ARBA00001936"/>
    </source>
</evidence>
<sequence>MNLNKIAENIYEIKPKSLMVRLKGKIEKFEMKVPVHIYANEYILEKIKQDRTLDQISNVTCLPGIQKHAIALADAHQGYGFCIGGVAGTNATDGMISPGGVGYDINCGINLLKTSLTMKEIQNTLPNLLNTIFNNIPSGLGSKGKLNISYSELDKVLNEGVEWALENDYAIEDDIKHLEENGCLNDADASLVSQKAKQRAIKQLGSLGSGNHFLEIQKVDKIYNKVIAKKLGIFENNQICIMVHTGSRALGHQICTDSLRNIEQAMKKYKIRVPDRELACVPADTPEAQNYLRQMACAANFGFTNRQLITHWLRESFQNTFKRDLDALGLHLIYGVCHNILKIEEHEIDGKKIKLNIHRKGATRAFPPGHRALPQDYRDIGQPVLIPGTMGSASYLCVGKPKAMDLSFGSTAHGSGRVMSRTKATKMFSGTKVKEDLGKKGILVKAASMKIIAEEAPGAYKDIDQVVQVSHNLEIVEKIVRLVPVGVVKG</sequence>
<evidence type="ECO:0000256" key="4">
    <source>
        <dbReference type="ARBA" id="ARBA00022598"/>
    </source>
</evidence>